<dbReference type="InterPro" id="IPR011006">
    <property type="entry name" value="CheY-like_superfamily"/>
</dbReference>
<dbReference type="SMART" id="SM00387">
    <property type="entry name" value="HATPase_c"/>
    <property type="match status" value="1"/>
</dbReference>
<dbReference type="SMART" id="SM00388">
    <property type="entry name" value="HisKA"/>
    <property type="match status" value="1"/>
</dbReference>
<feature type="compositionally biased region" description="Polar residues" evidence="3">
    <location>
        <begin position="493"/>
        <end position="506"/>
    </location>
</feature>
<evidence type="ECO:0000259" key="4">
    <source>
        <dbReference type="PROSITE" id="PS50109"/>
    </source>
</evidence>
<dbReference type="InterPro" id="IPR004358">
    <property type="entry name" value="Sig_transdc_His_kin-like_C"/>
</dbReference>
<organism evidence="6 7">
    <name type="scientific">Dactylonectria macrodidyma</name>
    <dbReference type="NCBI Taxonomy" id="307937"/>
    <lineage>
        <taxon>Eukaryota</taxon>
        <taxon>Fungi</taxon>
        <taxon>Dikarya</taxon>
        <taxon>Ascomycota</taxon>
        <taxon>Pezizomycotina</taxon>
        <taxon>Sordariomycetes</taxon>
        <taxon>Hypocreomycetidae</taxon>
        <taxon>Hypocreales</taxon>
        <taxon>Nectriaceae</taxon>
        <taxon>Dactylonectria</taxon>
    </lineage>
</organism>
<feature type="domain" description="Histidine kinase" evidence="4">
    <location>
        <begin position="602"/>
        <end position="897"/>
    </location>
</feature>
<feature type="compositionally biased region" description="Low complexity" evidence="3">
    <location>
        <begin position="1094"/>
        <end position="1109"/>
    </location>
</feature>
<dbReference type="InterPro" id="IPR050956">
    <property type="entry name" value="2C_system_His_kinase"/>
</dbReference>
<evidence type="ECO:0000256" key="1">
    <source>
        <dbReference type="ARBA" id="ARBA00022553"/>
    </source>
</evidence>
<dbReference type="SUPFAM" id="SSF47384">
    <property type="entry name" value="Homodimeric domain of signal transducing histidine kinase"/>
    <property type="match status" value="1"/>
</dbReference>
<gene>
    <name evidence="6" type="ORF">EDB81DRAFT_803224</name>
</gene>
<protein>
    <submittedName>
        <fullName evidence="6">Histidine kinase</fullName>
    </submittedName>
</protein>
<feature type="region of interest" description="Disordered" evidence="3">
    <location>
        <begin position="1082"/>
        <end position="1126"/>
    </location>
</feature>
<evidence type="ECO:0000256" key="3">
    <source>
        <dbReference type="SAM" id="MobiDB-lite"/>
    </source>
</evidence>
<dbReference type="PROSITE" id="PS50109">
    <property type="entry name" value="HIS_KIN"/>
    <property type="match status" value="1"/>
</dbReference>
<dbReference type="SMART" id="SM00448">
    <property type="entry name" value="REC"/>
    <property type="match status" value="1"/>
</dbReference>
<dbReference type="SUPFAM" id="SSF55781">
    <property type="entry name" value="GAF domain-like"/>
    <property type="match status" value="1"/>
</dbReference>
<dbReference type="InterPro" id="IPR003594">
    <property type="entry name" value="HATPase_dom"/>
</dbReference>
<feature type="compositionally biased region" description="Polar residues" evidence="3">
    <location>
        <begin position="1082"/>
        <end position="1093"/>
    </location>
</feature>
<dbReference type="CDD" id="cd17546">
    <property type="entry name" value="REC_hyHK_CKI1_RcsC-like"/>
    <property type="match status" value="1"/>
</dbReference>
<feature type="compositionally biased region" description="Basic and acidic residues" evidence="3">
    <location>
        <begin position="268"/>
        <end position="279"/>
    </location>
</feature>
<dbReference type="SUPFAM" id="SSF55874">
    <property type="entry name" value="ATPase domain of HSP90 chaperone/DNA topoisomerase II/histidine kinase"/>
    <property type="match status" value="1"/>
</dbReference>
<dbReference type="InterPro" id="IPR036097">
    <property type="entry name" value="HisK_dim/P_sf"/>
</dbReference>
<dbReference type="Gene3D" id="1.10.287.130">
    <property type="match status" value="1"/>
</dbReference>
<keyword evidence="7" id="KW-1185">Reference proteome</keyword>
<dbReference type="Gene3D" id="3.30.565.10">
    <property type="entry name" value="Histidine kinase-like ATPase, C-terminal domain"/>
    <property type="match status" value="1"/>
</dbReference>
<sequence length="1259" mass="137550">MANRGAPFRAVTESARERETYRYSTSLLSTAVLNLKGRVLPAGKLTAPEDTALTAFAQLGACQTGTSRSLISLFDQNYQYIVAEATPTLPLVSNLSAEQRNEDLYHCGTAIPRSHGGCEYTLYDPEPSESAPTRDPTELPLTLVHDIGADPRYSTRVYCQPGAALFYAAVPIRTNKGINIGVYCVVDSEPHDDWGDQQTEIIRNISRAIMQYLEVNKARANHRRSERMNRGIGSFIEEKSTMSGWRLGPHAAAFKDQAKLEGALNAKQQERQHEKDKRAHQNHPNVLPTSSGSPTPSPNGLVDNKLSKEKPTITRSHSTGCCTNATAQITTAHENPRQSARDLIFSRAANLIRESIEVEGCLFLDAPVGSFGAMSTPVASDNKVAPGHYSSDYGDMSSSGSGNSSDESKGSPGRGALSTCRVLSFSTSEKSSIDGEPNSALHATVPQKFLATLLRRYPRGKIFFFGENGELPSGESSDEDDAEMVNGNEEEMTTQPPNHSLDADQNGTRKKRRKNRWAPQREGQVLLNIFPGARSVAFVPVWDPRRNRWFAGGFVWTNTPIRIFMNDQDLSYLRAFGTLAMAESARHDIVLDEKAKSDALSSLSHELRSPLHGIILGVELLNDTDLSVVQGDIAHTLETCGRTLNDTLDHLLDFSKINNVMEARKQQKAAPSRGLGGSAAKAIETGATSRSPIVRLDRLAEEVVESVFAGYNFQQLSISQFKNHGRGAHPDVTANRRMDQVRAEEVLGPAKTASGSLQMTFGDVSIFLMVDPSCDWAFHTQPGAFRRIVMNLFGNALKYTQRGIIRIDLRQSQSPQKAPHGQKLVSITVSDTGAGISKDFLQNELFKPFSQENYLAPGTGLGLSLVKKMTSQLGGHVSVRSRCGVGTTVNISLPLMQASPSPGDLSSQDNGLLQPANKLRGLRVCLLGFEDDGHDHEALDADDVKPDSNALIQAMCRDWLQMEVVSASQCETITPDLILLADGALPVRHHSATLSRLPCVVVCANALMAYKRMTTSKQTDPSECVEFISQPIGPYKLAKTLLLVFQRWTQEQTNGFASETSRHRLEFPCEVASRPMAIPQPLATSESLGCNGQSTIPSSSSKSLSHSPPTRTATQPQRKRRRLSGGLSTADMKTQYLVVDDNPVNLKILSSYLKRLEQVYRTATNGLEAVKAYKQDPEGCRVIFLDVSMPVMDGFGASREIRAYEREKGLEPAFIVALTGLASADAQLEAFGSGMDMFLTKPVQLKELKAILQSQGTVL</sequence>
<feature type="region of interest" description="Disordered" evidence="3">
    <location>
        <begin position="266"/>
        <end position="305"/>
    </location>
</feature>
<dbReference type="AlphaFoldDB" id="A0A9P9E7S6"/>
<dbReference type="Pfam" id="PF00512">
    <property type="entry name" value="HisKA"/>
    <property type="match status" value="1"/>
</dbReference>
<feature type="domain" description="Response regulatory" evidence="5">
    <location>
        <begin position="1135"/>
        <end position="1256"/>
    </location>
</feature>
<feature type="compositionally biased region" description="Acidic residues" evidence="3">
    <location>
        <begin position="476"/>
        <end position="492"/>
    </location>
</feature>
<dbReference type="Gene3D" id="3.40.50.2300">
    <property type="match status" value="1"/>
</dbReference>
<dbReference type="OrthoDB" id="303614at2759"/>
<evidence type="ECO:0000259" key="5">
    <source>
        <dbReference type="PROSITE" id="PS50110"/>
    </source>
</evidence>
<dbReference type="CDD" id="cd00082">
    <property type="entry name" value="HisKA"/>
    <property type="match status" value="1"/>
</dbReference>
<name>A0A9P9E7S6_9HYPO</name>
<reference evidence="6" key="1">
    <citation type="journal article" date="2021" name="Nat. Commun.">
        <title>Genetic determinants of endophytism in the Arabidopsis root mycobiome.</title>
        <authorList>
            <person name="Mesny F."/>
            <person name="Miyauchi S."/>
            <person name="Thiergart T."/>
            <person name="Pickel B."/>
            <person name="Atanasova L."/>
            <person name="Karlsson M."/>
            <person name="Huettel B."/>
            <person name="Barry K.W."/>
            <person name="Haridas S."/>
            <person name="Chen C."/>
            <person name="Bauer D."/>
            <person name="Andreopoulos W."/>
            <person name="Pangilinan J."/>
            <person name="LaButti K."/>
            <person name="Riley R."/>
            <person name="Lipzen A."/>
            <person name="Clum A."/>
            <person name="Drula E."/>
            <person name="Henrissat B."/>
            <person name="Kohler A."/>
            <person name="Grigoriev I.V."/>
            <person name="Martin F.M."/>
            <person name="Hacquard S."/>
        </authorList>
    </citation>
    <scope>NUCLEOTIDE SEQUENCE</scope>
    <source>
        <strain evidence="6">MPI-CAGE-AT-0147</strain>
    </source>
</reference>
<dbReference type="InterPro" id="IPR003661">
    <property type="entry name" value="HisK_dim/P_dom"/>
</dbReference>
<keyword evidence="6" id="KW-0418">Kinase</keyword>
<dbReference type="Gene3D" id="3.30.450.40">
    <property type="match status" value="1"/>
</dbReference>
<dbReference type="PANTHER" id="PTHR43719:SF69">
    <property type="entry name" value="HISTIDINE KINASE G7"/>
    <property type="match status" value="1"/>
</dbReference>
<dbReference type="Pfam" id="PF02518">
    <property type="entry name" value="HATPase_c"/>
    <property type="match status" value="1"/>
</dbReference>
<accession>A0A9P9E7S6</accession>
<dbReference type="Proteomes" id="UP000738349">
    <property type="component" value="Unassembled WGS sequence"/>
</dbReference>
<dbReference type="EMBL" id="JAGMUV010000014">
    <property type="protein sequence ID" value="KAH7134124.1"/>
    <property type="molecule type" value="Genomic_DNA"/>
</dbReference>
<evidence type="ECO:0000256" key="2">
    <source>
        <dbReference type="PROSITE-ProRule" id="PRU00169"/>
    </source>
</evidence>
<dbReference type="PRINTS" id="PR00344">
    <property type="entry name" value="BCTRLSENSOR"/>
</dbReference>
<dbReference type="PROSITE" id="PS50110">
    <property type="entry name" value="RESPONSE_REGULATORY"/>
    <property type="match status" value="1"/>
</dbReference>
<feature type="compositionally biased region" description="Low complexity" evidence="3">
    <location>
        <begin position="390"/>
        <end position="405"/>
    </location>
</feature>
<feature type="region of interest" description="Disordered" evidence="3">
    <location>
        <begin position="468"/>
        <end position="519"/>
    </location>
</feature>
<dbReference type="InterPro" id="IPR005467">
    <property type="entry name" value="His_kinase_dom"/>
</dbReference>
<dbReference type="InterPro" id="IPR001789">
    <property type="entry name" value="Sig_transdc_resp-reg_receiver"/>
</dbReference>
<evidence type="ECO:0000313" key="7">
    <source>
        <dbReference type="Proteomes" id="UP000738349"/>
    </source>
</evidence>
<proteinExistence type="predicted"/>
<feature type="modified residue" description="4-aspartylphosphate" evidence="2">
    <location>
        <position position="1186"/>
    </location>
</feature>
<dbReference type="GO" id="GO:0000155">
    <property type="term" value="F:phosphorelay sensor kinase activity"/>
    <property type="evidence" value="ECO:0007669"/>
    <property type="project" value="InterPro"/>
</dbReference>
<dbReference type="PANTHER" id="PTHR43719">
    <property type="entry name" value="TWO-COMPONENT HISTIDINE KINASE"/>
    <property type="match status" value="1"/>
</dbReference>
<dbReference type="InterPro" id="IPR036890">
    <property type="entry name" value="HATPase_C_sf"/>
</dbReference>
<keyword evidence="1 2" id="KW-0597">Phosphoprotein</keyword>
<dbReference type="Pfam" id="PF00072">
    <property type="entry name" value="Response_reg"/>
    <property type="match status" value="1"/>
</dbReference>
<dbReference type="InterPro" id="IPR029016">
    <property type="entry name" value="GAF-like_dom_sf"/>
</dbReference>
<feature type="region of interest" description="Disordered" evidence="3">
    <location>
        <begin position="389"/>
        <end position="417"/>
    </location>
</feature>
<evidence type="ECO:0000313" key="6">
    <source>
        <dbReference type="EMBL" id="KAH7134124.1"/>
    </source>
</evidence>
<keyword evidence="6" id="KW-0808">Transferase</keyword>
<comment type="caution">
    <text evidence="6">The sequence shown here is derived from an EMBL/GenBank/DDBJ whole genome shotgun (WGS) entry which is preliminary data.</text>
</comment>
<dbReference type="SUPFAM" id="SSF52172">
    <property type="entry name" value="CheY-like"/>
    <property type="match status" value="1"/>
</dbReference>